<keyword evidence="2" id="KW-0808">Transferase</keyword>
<name>A0A2P7S5D0_9HYPH</name>
<gene>
    <name evidence="2" type="ORF">C7I85_21685</name>
</gene>
<dbReference type="CDD" id="cd05403">
    <property type="entry name" value="NT_KNTase_like"/>
    <property type="match status" value="1"/>
</dbReference>
<dbReference type="InterPro" id="IPR002934">
    <property type="entry name" value="Polymerase_NTP_transf_dom"/>
</dbReference>
<dbReference type="GO" id="GO:0016779">
    <property type="term" value="F:nucleotidyltransferase activity"/>
    <property type="evidence" value="ECO:0007669"/>
    <property type="project" value="InterPro"/>
</dbReference>
<accession>A0A2P7S5D0</accession>
<proteinExistence type="predicted"/>
<keyword evidence="3" id="KW-1185">Reference proteome</keyword>
<comment type="caution">
    <text evidence="2">The sequence shown here is derived from an EMBL/GenBank/DDBJ whole genome shotgun (WGS) entry which is preliminary data.</text>
</comment>
<evidence type="ECO:0000313" key="2">
    <source>
        <dbReference type="EMBL" id="PSJ57663.1"/>
    </source>
</evidence>
<dbReference type="Proteomes" id="UP000240653">
    <property type="component" value="Unassembled WGS sequence"/>
</dbReference>
<protein>
    <submittedName>
        <fullName evidence="2">Nucleotidyltransferase</fullName>
    </submittedName>
</protein>
<dbReference type="RefSeq" id="WP_106726116.1">
    <property type="nucleotide sequence ID" value="NZ_PXYL01000013.1"/>
</dbReference>
<dbReference type="SUPFAM" id="SSF81301">
    <property type="entry name" value="Nucleotidyltransferase"/>
    <property type="match status" value="1"/>
</dbReference>
<dbReference type="AlphaFoldDB" id="A0A2P7S5D0"/>
<dbReference type="OrthoDB" id="43980at2"/>
<evidence type="ECO:0000259" key="1">
    <source>
        <dbReference type="Pfam" id="PF01909"/>
    </source>
</evidence>
<dbReference type="EMBL" id="PXYL01000013">
    <property type="protein sequence ID" value="PSJ57663.1"/>
    <property type="molecule type" value="Genomic_DNA"/>
</dbReference>
<dbReference type="Pfam" id="PF01909">
    <property type="entry name" value="NTP_transf_2"/>
    <property type="match status" value="1"/>
</dbReference>
<dbReference type="InterPro" id="IPR043519">
    <property type="entry name" value="NT_sf"/>
</dbReference>
<sequence>MDDQELQHAAAMEVARKCLETRFIGARYLFATGSILRGQGTSFSDIDLVVVFPKLERAWRESFILDGFPVEAFVHDSQTLAYYMEKDVEGGCPTMLSMVATGAIVGPSLKTALAIQTGARRALAEGPRPLAGPAYDTMRYLLSDLADDLRGDRPGDEIAAIAALLYPLLIDFILIGRGQWTGRGKWGPRLLRQFDAHLGAAITQAFAAATRGDSEALLGLADAELERHGGRYFDGYRMLAPLDARIQESAS</sequence>
<dbReference type="Gene3D" id="3.30.460.10">
    <property type="entry name" value="Beta Polymerase, domain 2"/>
    <property type="match status" value="1"/>
</dbReference>
<reference evidence="2 3" key="1">
    <citation type="submission" date="2018-03" db="EMBL/GenBank/DDBJ databases">
        <title>The draft genome of Mesorhizobium soli JCM 19897.</title>
        <authorList>
            <person name="Li L."/>
            <person name="Liu L."/>
            <person name="Liang L."/>
            <person name="Wang T."/>
            <person name="Zhang X."/>
        </authorList>
    </citation>
    <scope>NUCLEOTIDE SEQUENCE [LARGE SCALE GENOMIC DNA]</scope>
    <source>
        <strain evidence="2 3">JCM 19897</strain>
    </source>
</reference>
<evidence type="ECO:0000313" key="3">
    <source>
        <dbReference type="Proteomes" id="UP000240653"/>
    </source>
</evidence>
<organism evidence="2 3">
    <name type="scientific">Pseudaminobacter soli</name>
    <name type="common">ex Li et al. 2025</name>
    <dbReference type="NCBI Taxonomy" id="1295366"/>
    <lineage>
        <taxon>Bacteria</taxon>
        <taxon>Pseudomonadati</taxon>
        <taxon>Pseudomonadota</taxon>
        <taxon>Alphaproteobacteria</taxon>
        <taxon>Hyphomicrobiales</taxon>
        <taxon>Phyllobacteriaceae</taxon>
        <taxon>Pseudaminobacter</taxon>
    </lineage>
</organism>
<feature type="domain" description="Polymerase nucleotidyl transferase" evidence="1">
    <location>
        <begin position="16"/>
        <end position="57"/>
    </location>
</feature>